<dbReference type="Proteomes" id="UP001145742">
    <property type="component" value="Unassembled WGS sequence"/>
</dbReference>
<proteinExistence type="predicted"/>
<comment type="caution">
    <text evidence="1">The sequence shown here is derived from an EMBL/GenBank/DDBJ whole genome shotgun (WGS) entry which is preliminary data.</text>
</comment>
<keyword evidence="2" id="KW-1185">Reference proteome</keyword>
<organism evidence="1 2">
    <name type="scientific">Willisornis vidua</name>
    <name type="common">Xingu scale-backed antbird</name>
    <dbReference type="NCBI Taxonomy" id="1566151"/>
    <lineage>
        <taxon>Eukaryota</taxon>
        <taxon>Metazoa</taxon>
        <taxon>Chordata</taxon>
        <taxon>Craniata</taxon>
        <taxon>Vertebrata</taxon>
        <taxon>Euteleostomi</taxon>
        <taxon>Archelosauria</taxon>
        <taxon>Archosauria</taxon>
        <taxon>Dinosauria</taxon>
        <taxon>Saurischia</taxon>
        <taxon>Theropoda</taxon>
        <taxon>Coelurosauria</taxon>
        <taxon>Aves</taxon>
        <taxon>Neognathae</taxon>
        <taxon>Neoaves</taxon>
        <taxon>Telluraves</taxon>
        <taxon>Australaves</taxon>
        <taxon>Passeriformes</taxon>
        <taxon>Thamnophilidae</taxon>
        <taxon>Willisornis</taxon>
    </lineage>
</organism>
<sequence length="264" mass="30446">MKELVERLTKPFSVIYQESWLTGEVLDAWKLARVVVIHHKGQKEDIGNYRPVSLTSVPGKVMEQIILSASTWHVQDGQGIRPSQHGYRRGRSCLSNLISFYDQESEHKPVCGQLAKKASGILACIRNSVASSTREEIHPLDSALMRLHLEYCVQFWDPQFRKDIKVLERVQRRPMSLLQGLEHKSYEEWLRELGLFNLEKRKLRGDLITLYNYLKESCSEEKKRPSGDLIVTYNFLTEGSGETGISLFSLVTSDRTQWNGMKLY</sequence>
<evidence type="ECO:0000313" key="2">
    <source>
        <dbReference type="Proteomes" id="UP001145742"/>
    </source>
</evidence>
<dbReference type="EMBL" id="WHWB01032529">
    <property type="protein sequence ID" value="KAJ7425386.1"/>
    <property type="molecule type" value="Genomic_DNA"/>
</dbReference>
<reference evidence="1" key="1">
    <citation type="submission" date="2019-10" db="EMBL/GenBank/DDBJ databases">
        <authorList>
            <person name="Soares A.E.R."/>
            <person name="Aleixo A."/>
            <person name="Schneider P."/>
            <person name="Miyaki C.Y."/>
            <person name="Schneider M.P."/>
            <person name="Mello C."/>
            <person name="Vasconcelos A.T.R."/>
        </authorList>
    </citation>
    <scope>NUCLEOTIDE SEQUENCE</scope>
    <source>
        <tissue evidence="1">Muscle</tissue>
    </source>
</reference>
<dbReference type="PANTHER" id="PTHR33332">
    <property type="entry name" value="REVERSE TRANSCRIPTASE DOMAIN-CONTAINING PROTEIN"/>
    <property type="match status" value="1"/>
</dbReference>
<name>A0ABQ9DQG1_9PASS</name>
<protein>
    <recommendedName>
        <fullName evidence="3">Reverse transcriptase domain-containing protein</fullName>
    </recommendedName>
</protein>
<evidence type="ECO:0000313" key="1">
    <source>
        <dbReference type="EMBL" id="KAJ7425386.1"/>
    </source>
</evidence>
<evidence type="ECO:0008006" key="3">
    <source>
        <dbReference type="Google" id="ProtNLM"/>
    </source>
</evidence>
<gene>
    <name evidence="1" type="ORF">WISP_23652</name>
</gene>
<accession>A0ABQ9DQG1</accession>